<evidence type="ECO:0008006" key="3">
    <source>
        <dbReference type="Google" id="ProtNLM"/>
    </source>
</evidence>
<protein>
    <recommendedName>
        <fullName evidence="3">DNA polymerase delta subunit 4</fullName>
    </recommendedName>
</protein>
<dbReference type="InterPro" id="IPR007218">
    <property type="entry name" value="DNA_pol_delta_4"/>
</dbReference>
<dbReference type="GO" id="GO:0043625">
    <property type="term" value="C:delta DNA polymerase complex"/>
    <property type="evidence" value="ECO:0007669"/>
    <property type="project" value="TreeGrafter"/>
</dbReference>
<reference evidence="1" key="1">
    <citation type="submission" date="2021-02" db="EMBL/GenBank/DDBJ databases">
        <authorList>
            <person name="Nowell W R."/>
        </authorList>
    </citation>
    <scope>NUCLEOTIDE SEQUENCE</scope>
    <source>
        <strain evidence="1">Ploen Becks lab</strain>
    </source>
</reference>
<dbReference type="AlphaFoldDB" id="A0A813X7V8"/>
<dbReference type="GO" id="GO:0006261">
    <property type="term" value="P:DNA-templated DNA replication"/>
    <property type="evidence" value="ECO:0007669"/>
    <property type="project" value="TreeGrafter"/>
</dbReference>
<dbReference type="GO" id="GO:0003887">
    <property type="term" value="F:DNA-directed DNA polymerase activity"/>
    <property type="evidence" value="ECO:0007669"/>
    <property type="project" value="TreeGrafter"/>
</dbReference>
<proteinExistence type="predicted"/>
<dbReference type="GO" id="GO:0000731">
    <property type="term" value="P:DNA synthesis involved in DNA repair"/>
    <property type="evidence" value="ECO:0007669"/>
    <property type="project" value="InterPro"/>
</dbReference>
<organism evidence="1 2">
    <name type="scientific">Brachionus calyciflorus</name>
    <dbReference type="NCBI Taxonomy" id="104777"/>
    <lineage>
        <taxon>Eukaryota</taxon>
        <taxon>Metazoa</taxon>
        <taxon>Spiralia</taxon>
        <taxon>Gnathifera</taxon>
        <taxon>Rotifera</taxon>
        <taxon>Eurotatoria</taxon>
        <taxon>Monogononta</taxon>
        <taxon>Pseudotrocha</taxon>
        <taxon>Ploima</taxon>
        <taxon>Brachionidae</taxon>
        <taxon>Brachionus</taxon>
    </lineage>
</organism>
<dbReference type="EMBL" id="CAJNOC010001528">
    <property type="protein sequence ID" value="CAF0871948.1"/>
    <property type="molecule type" value="Genomic_DNA"/>
</dbReference>
<keyword evidence="2" id="KW-1185">Reference proteome</keyword>
<dbReference type="PANTHER" id="PTHR14303:SF0">
    <property type="entry name" value="DNA POLYMERASE DELTA SUBUNIT 4"/>
    <property type="match status" value="1"/>
</dbReference>
<sequence length="94" mass="11211">MKTEISPKKELSSKISKKLNEDEISLREQEINLLKKFDLDLKFGPCLNVKRIDRWNWASRHELNPPEIVKKILEEHPNDVEYAQSLWFQYSSLI</sequence>
<dbReference type="PANTHER" id="PTHR14303">
    <property type="entry name" value="DNA POLYMERASE DELTA SUBUNIT 4"/>
    <property type="match status" value="1"/>
</dbReference>
<dbReference type="OrthoDB" id="337486at2759"/>
<dbReference type="Proteomes" id="UP000663879">
    <property type="component" value="Unassembled WGS sequence"/>
</dbReference>
<name>A0A813X7V8_9BILA</name>
<gene>
    <name evidence="1" type="ORF">OXX778_LOCUS9979</name>
</gene>
<evidence type="ECO:0000313" key="1">
    <source>
        <dbReference type="EMBL" id="CAF0871948.1"/>
    </source>
</evidence>
<evidence type="ECO:0000313" key="2">
    <source>
        <dbReference type="Proteomes" id="UP000663879"/>
    </source>
</evidence>
<accession>A0A813X7V8</accession>
<comment type="caution">
    <text evidence="1">The sequence shown here is derived from an EMBL/GenBank/DDBJ whole genome shotgun (WGS) entry which is preliminary data.</text>
</comment>
<dbReference type="Pfam" id="PF04081">
    <property type="entry name" value="DNA_pol_delta_4"/>
    <property type="match status" value="1"/>
</dbReference>